<organism evidence="1 2">
    <name type="scientific">Klebsiella pneumoniae</name>
    <dbReference type="NCBI Taxonomy" id="573"/>
    <lineage>
        <taxon>Bacteria</taxon>
        <taxon>Pseudomonadati</taxon>
        <taxon>Pseudomonadota</taxon>
        <taxon>Gammaproteobacteria</taxon>
        <taxon>Enterobacterales</taxon>
        <taxon>Enterobacteriaceae</taxon>
        <taxon>Klebsiella/Raoultella group</taxon>
        <taxon>Klebsiella</taxon>
        <taxon>Klebsiella pneumoniae complex</taxon>
    </lineage>
</organism>
<proteinExistence type="predicted"/>
<gene>
    <name evidence="1" type="ORF">SAMEA2273558_00943</name>
</gene>
<dbReference type="Proteomes" id="UP000077826">
    <property type="component" value="Unassembled WGS sequence"/>
</dbReference>
<evidence type="ECO:0000313" key="1">
    <source>
        <dbReference type="EMBL" id="SBG94291.1"/>
    </source>
</evidence>
<sequence length="105" mass="11403">MAADVPALRATGRHGVRQAAPRWGAQLRLDAQAVNEATVFDSIVKNLLAQRRVPGVIFRQPQMVEILHADDQRCRRLSPGDGGDDLLQLGQTGARAAAGWRHGET</sequence>
<reference evidence="1 2" key="1">
    <citation type="submission" date="2016-04" db="EMBL/GenBank/DDBJ databases">
        <authorList>
            <consortium name="Pathogen Informatics"/>
        </authorList>
    </citation>
    <scope>NUCLEOTIDE SEQUENCE [LARGE SCALE GENOMIC DNA]</scope>
    <source>
        <strain evidence="2">k480</strain>
    </source>
</reference>
<name>A0AAX2BT26_KLEPN</name>
<protein>
    <submittedName>
        <fullName evidence="1">Uncharacterized protein</fullName>
    </submittedName>
</protein>
<evidence type="ECO:0000313" key="2">
    <source>
        <dbReference type="Proteomes" id="UP000077826"/>
    </source>
</evidence>
<accession>A0AAX2BT26</accession>
<comment type="caution">
    <text evidence="1">The sequence shown here is derived from an EMBL/GenBank/DDBJ whole genome shotgun (WGS) entry which is preliminary data.</text>
</comment>
<dbReference type="AlphaFoldDB" id="A0AAX2BT26"/>
<dbReference type="EMBL" id="FLDK01000002">
    <property type="protein sequence ID" value="SBG94291.1"/>
    <property type="molecule type" value="Genomic_DNA"/>
</dbReference>